<protein>
    <submittedName>
        <fullName evidence="1">Uncharacterized protein</fullName>
    </submittedName>
</protein>
<dbReference type="Gene3D" id="3.10.105.10">
    <property type="entry name" value="Dipeptide-binding Protein, Domain 3"/>
    <property type="match status" value="1"/>
</dbReference>
<name>A0ABU3RL02_9BACL</name>
<dbReference type="RefSeq" id="WP_315954771.1">
    <property type="nucleotide sequence ID" value="NZ_JAWCUD010000011.1"/>
</dbReference>
<keyword evidence="2" id="KW-1185">Reference proteome</keyword>
<dbReference type="EMBL" id="JAWCUD010000011">
    <property type="protein sequence ID" value="MDU0204798.1"/>
    <property type="molecule type" value="Genomic_DNA"/>
</dbReference>
<evidence type="ECO:0000313" key="1">
    <source>
        <dbReference type="EMBL" id="MDU0204798.1"/>
    </source>
</evidence>
<reference evidence="1 2" key="1">
    <citation type="submission" date="2023-10" db="EMBL/GenBank/DDBJ databases">
        <title>Paenibacillus strain PFR10 Genome sequencing and assembly.</title>
        <authorList>
            <person name="Kim I."/>
        </authorList>
    </citation>
    <scope>NUCLEOTIDE SEQUENCE [LARGE SCALE GENOMIC DNA]</scope>
    <source>
        <strain evidence="1 2">PFR10</strain>
    </source>
</reference>
<evidence type="ECO:0000313" key="2">
    <source>
        <dbReference type="Proteomes" id="UP001260980"/>
    </source>
</evidence>
<comment type="caution">
    <text evidence="1">The sequence shown here is derived from an EMBL/GenBank/DDBJ whole genome shotgun (WGS) entry which is preliminary data.</text>
</comment>
<dbReference type="Proteomes" id="UP001260980">
    <property type="component" value="Unassembled WGS sequence"/>
</dbReference>
<proteinExistence type="predicted"/>
<sequence length="94" mass="10837">MLIPSQALEEMGYNGEPIQMYIYSKNSEDAQRIGAQCAKAGIRIELTTRSMGEMMQMIHEADLIFYHICLESEYDLHIIQTLNLLIFSLYCNIN</sequence>
<accession>A0ABU3RL02</accession>
<organism evidence="1 2">
    <name type="scientific">Paenibacillus violae</name>
    <dbReference type="NCBI Taxonomy" id="3077234"/>
    <lineage>
        <taxon>Bacteria</taxon>
        <taxon>Bacillati</taxon>
        <taxon>Bacillota</taxon>
        <taxon>Bacilli</taxon>
        <taxon>Bacillales</taxon>
        <taxon>Paenibacillaceae</taxon>
        <taxon>Paenibacillus</taxon>
    </lineage>
</organism>
<gene>
    <name evidence="1" type="ORF">RQP52_27300</name>
</gene>